<reference evidence="5 6" key="1">
    <citation type="journal article" date="2024" name="Nat. Commun.">
        <title>Phylogenomics reveals the evolutionary origins of lichenization in chlorophyte algae.</title>
        <authorList>
            <person name="Puginier C."/>
            <person name="Libourel C."/>
            <person name="Otte J."/>
            <person name="Skaloud P."/>
            <person name="Haon M."/>
            <person name="Grisel S."/>
            <person name="Petersen M."/>
            <person name="Berrin J.G."/>
            <person name="Delaux P.M."/>
            <person name="Dal Grande F."/>
            <person name="Keller J."/>
        </authorList>
    </citation>
    <scope>NUCLEOTIDE SEQUENCE [LARGE SCALE GENOMIC DNA]</scope>
    <source>
        <strain evidence="5 6">SAG 2043</strain>
    </source>
</reference>
<dbReference type="PANTHER" id="PTHR11545">
    <property type="entry name" value="RIBOSOMAL PROTEIN L13"/>
    <property type="match status" value="1"/>
</dbReference>
<dbReference type="CDD" id="cd00392">
    <property type="entry name" value="Ribosomal_L13"/>
    <property type="match status" value="1"/>
</dbReference>
<dbReference type="GO" id="GO:0006412">
    <property type="term" value="P:translation"/>
    <property type="evidence" value="ECO:0007669"/>
    <property type="project" value="InterPro"/>
</dbReference>
<dbReference type="InterPro" id="IPR036899">
    <property type="entry name" value="Ribosomal_uL13_sf"/>
</dbReference>
<dbReference type="InterPro" id="IPR005823">
    <property type="entry name" value="Ribosomal_uL13_bac-type"/>
</dbReference>
<dbReference type="HAMAP" id="MF_01366">
    <property type="entry name" value="Ribosomal_uL13"/>
    <property type="match status" value="1"/>
</dbReference>
<keyword evidence="6" id="KW-1185">Reference proteome</keyword>
<dbReference type="Proteomes" id="UP001489004">
    <property type="component" value="Unassembled WGS sequence"/>
</dbReference>
<organism evidence="5 6">
    <name type="scientific">[Myrmecia] bisecta</name>
    <dbReference type="NCBI Taxonomy" id="41462"/>
    <lineage>
        <taxon>Eukaryota</taxon>
        <taxon>Viridiplantae</taxon>
        <taxon>Chlorophyta</taxon>
        <taxon>core chlorophytes</taxon>
        <taxon>Trebouxiophyceae</taxon>
        <taxon>Trebouxiales</taxon>
        <taxon>Trebouxiaceae</taxon>
        <taxon>Myrmecia</taxon>
    </lineage>
</organism>
<dbReference type="PANTHER" id="PTHR11545:SF2">
    <property type="entry name" value="LARGE RIBOSOMAL SUBUNIT PROTEIN UL13M"/>
    <property type="match status" value="1"/>
</dbReference>
<comment type="caution">
    <text evidence="5">The sequence shown here is derived from an EMBL/GenBank/DDBJ whole genome shotgun (WGS) entry which is preliminary data.</text>
</comment>
<accession>A0AAW1PNP4</accession>
<dbReference type="InterPro" id="IPR023563">
    <property type="entry name" value="Ribosomal_uL13_CS"/>
</dbReference>
<name>A0AAW1PNP4_9CHLO</name>
<dbReference type="GO" id="GO:0017148">
    <property type="term" value="P:negative regulation of translation"/>
    <property type="evidence" value="ECO:0007669"/>
    <property type="project" value="TreeGrafter"/>
</dbReference>
<protein>
    <recommendedName>
        <fullName evidence="7">50S ribosomal protein L13</fullName>
    </recommendedName>
</protein>
<evidence type="ECO:0000256" key="1">
    <source>
        <dbReference type="ARBA" id="ARBA00006227"/>
    </source>
</evidence>
<evidence type="ECO:0000256" key="2">
    <source>
        <dbReference type="ARBA" id="ARBA00022980"/>
    </source>
</evidence>
<evidence type="ECO:0000256" key="3">
    <source>
        <dbReference type="ARBA" id="ARBA00023274"/>
    </source>
</evidence>
<comment type="similarity">
    <text evidence="1 4">Belongs to the universal ribosomal protein uL13 family.</text>
</comment>
<dbReference type="GO" id="GO:0003735">
    <property type="term" value="F:structural constituent of ribosome"/>
    <property type="evidence" value="ECO:0007669"/>
    <property type="project" value="InterPro"/>
</dbReference>
<dbReference type="GO" id="GO:0005762">
    <property type="term" value="C:mitochondrial large ribosomal subunit"/>
    <property type="evidence" value="ECO:0007669"/>
    <property type="project" value="TreeGrafter"/>
</dbReference>
<dbReference type="EMBL" id="JALJOR010000010">
    <property type="protein sequence ID" value="KAK9810050.1"/>
    <property type="molecule type" value="Genomic_DNA"/>
</dbReference>
<dbReference type="NCBIfam" id="TIGR01066">
    <property type="entry name" value="rplM_bact"/>
    <property type="match status" value="1"/>
</dbReference>
<evidence type="ECO:0000313" key="5">
    <source>
        <dbReference type="EMBL" id="KAK9810050.1"/>
    </source>
</evidence>
<evidence type="ECO:0000256" key="4">
    <source>
        <dbReference type="RuleBase" id="RU003877"/>
    </source>
</evidence>
<dbReference type="PROSITE" id="PS00783">
    <property type="entry name" value="RIBOSOMAL_L13"/>
    <property type="match status" value="1"/>
</dbReference>
<dbReference type="AlphaFoldDB" id="A0AAW1PNP4"/>
<gene>
    <name evidence="5" type="ORF">WJX72_004007</name>
</gene>
<sequence length="176" mass="20304">MALRGVNTTGLRFRVIDAKEQVVGRLAAQIALILQGKDKPTYAPHKDEGDIVIVKNARHAELTGKKWDQKLYRWHTGYPGGLKQRTAKDQFQREPEDILRRAVYGMLPKNNLRKERARKLRLFPDEWHPYEKDERVVTWEMPPRKLRVRLSKCNTLGVMLDADSCSAAFGRARPTA</sequence>
<keyword evidence="2 4" id="KW-0689">Ribosomal protein</keyword>
<evidence type="ECO:0000313" key="6">
    <source>
        <dbReference type="Proteomes" id="UP001489004"/>
    </source>
</evidence>
<evidence type="ECO:0008006" key="7">
    <source>
        <dbReference type="Google" id="ProtNLM"/>
    </source>
</evidence>
<dbReference type="SUPFAM" id="SSF52161">
    <property type="entry name" value="Ribosomal protein L13"/>
    <property type="match status" value="1"/>
</dbReference>
<dbReference type="Gene3D" id="3.90.1180.10">
    <property type="entry name" value="Ribosomal protein L13"/>
    <property type="match status" value="1"/>
</dbReference>
<proteinExistence type="inferred from homology"/>
<keyword evidence="3 4" id="KW-0687">Ribonucleoprotein</keyword>
<dbReference type="GO" id="GO:0003729">
    <property type="term" value="F:mRNA binding"/>
    <property type="evidence" value="ECO:0007669"/>
    <property type="project" value="TreeGrafter"/>
</dbReference>
<dbReference type="Pfam" id="PF00572">
    <property type="entry name" value="Ribosomal_L13"/>
    <property type="match status" value="1"/>
</dbReference>
<dbReference type="InterPro" id="IPR005822">
    <property type="entry name" value="Ribosomal_uL13"/>
</dbReference>